<gene>
    <name evidence="1" type="ORF">JCM21738_510</name>
</gene>
<dbReference type="EMBL" id="BAUW01000003">
    <property type="protein sequence ID" value="GAE43846.1"/>
    <property type="molecule type" value="Genomic_DNA"/>
</dbReference>
<keyword evidence="2" id="KW-1185">Reference proteome</keyword>
<comment type="caution">
    <text evidence="1">The sequence shown here is derived from an EMBL/GenBank/DDBJ whole genome shotgun (WGS) entry which is preliminary data.</text>
</comment>
<accession>W4RHS9</accession>
<dbReference type="AlphaFoldDB" id="W4RHS9"/>
<proteinExistence type="predicted"/>
<dbReference type="Proteomes" id="UP000018949">
    <property type="component" value="Unassembled WGS sequence"/>
</dbReference>
<sequence length="83" mass="9158">MTYIAPFAYVIQPDGSLILYMKDDTEAIQTGLAKGALPMMSITNLQRLRLGRISPMKYLPVKQIVTHCSTISLLSCVKKVTVA</sequence>
<name>W4RHS9_9BACI</name>
<evidence type="ECO:0000313" key="2">
    <source>
        <dbReference type="Proteomes" id="UP000018949"/>
    </source>
</evidence>
<organism evidence="1 2">
    <name type="scientific">Mesobacillus boroniphilus JCM 21738</name>
    <dbReference type="NCBI Taxonomy" id="1294265"/>
    <lineage>
        <taxon>Bacteria</taxon>
        <taxon>Bacillati</taxon>
        <taxon>Bacillota</taxon>
        <taxon>Bacilli</taxon>
        <taxon>Bacillales</taxon>
        <taxon>Bacillaceae</taxon>
        <taxon>Mesobacillus</taxon>
    </lineage>
</organism>
<protein>
    <submittedName>
        <fullName evidence="1">Uncharacterized protein</fullName>
    </submittedName>
</protein>
<evidence type="ECO:0000313" key="1">
    <source>
        <dbReference type="EMBL" id="GAE43846.1"/>
    </source>
</evidence>
<reference evidence="1 2" key="1">
    <citation type="submission" date="2013-12" db="EMBL/GenBank/DDBJ databases">
        <title>NBRP : Genome information of microbial organism related human and environment.</title>
        <authorList>
            <person name="Hattori M."/>
            <person name="Oshima K."/>
            <person name="Inaba H."/>
            <person name="Suda W."/>
            <person name="Sakamoto M."/>
            <person name="Iino T."/>
            <person name="Kitahara M."/>
            <person name="Oshida Y."/>
            <person name="Iida T."/>
            <person name="Kudo T."/>
            <person name="Itoh T."/>
            <person name="Ahmed I."/>
            <person name="Ohkuma M."/>
        </authorList>
    </citation>
    <scope>NUCLEOTIDE SEQUENCE [LARGE SCALE GENOMIC DNA]</scope>
    <source>
        <strain evidence="1 2">JCM 21738</strain>
    </source>
</reference>